<feature type="compositionally biased region" description="Polar residues" evidence="1">
    <location>
        <begin position="28"/>
        <end position="40"/>
    </location>
</feature>
<organism evidence="2 3">
    <name type="scientific">Hymenoscyphus albidus</name>
    <dbReference type="NCBI Taxonomy" id="595503"/>
    <lineage>
        <taxon>Eukaryota</taxon>
        <taxon>Fungi</taxon>
        <taxon>Dikarya</taxon>
        <taxon>Ascomycota</taxon>
        <taxon>Pezizomycotina</taxon>
        <taxon>Leotiomycetes</taxon>
        <taxon>Helotiales</taxon>
        <taxon>Helotiaceae</taxon>
        <taxon>Hymenoscyphus</taxon>
    </lineage>
</organism>
<dbReference type="Proteomes" id="UP000701801">
    <property type="component" value="Unassembled WGS sequence"/>
</dbReference>
<dbReference type="OrthoDB" id="248120at2759"/>
<dbReference type="AlphaFoldDB" id="A0A9N9PYA6"/>
<proteinExistence type="predicted"/>
<accession>A0A9N9PYA6</accession>
<sequence>MADIQQRLQALSTEYQAVQQELQTHVNSRQKLESQQQENRAVQKVRDYHRSYSSNTEKKPGS</sequence>
<dbReference type="InterPro" id="IPR009053">
    <property type="entry name" value="Prefoldin"/>
</dbReference>
<dbReference type="Gene3D" id="1.10.287.370">
    <property type="match status" value="1"/>
</dbReference>
<feature type="compositionally biased region" description="Basic and acidic residues" evidence="1">
    <location>
        <begin position="44"/>
        <end position="62"/>
    </location>
</feature>
<feature type="region of interest" description="Disordered" evidence="1">
    <location>
        <begin position="28"/>
        <end position="62"/>
    </location>
</feature>
<comment type="caution">
    <text evidence="2">The sequence shown here is derived from an EMBL/GenBank/DDBJ whole genome shotgun (WGS) entry which is preliminary data.</text>
</comment>
<name>A0A9N9PYA6_9HELO</name>
<evidence type="ECO:0000256" key="1">
    <source>
        <dbReference type="SAM" id="MobiDB-lite"/>
    </source>
</evidence>
<keyword evidence="3" id="KW-1185">Reference proteome</keyword>
<gene>
    <name evidence="2" type="ORF">HYALB_00005369</name>
</gene>
<evidence type="ECO:0000313" key="3">
    <source>
        <dbReference type="Proteomes" id="UP000701801"/>
    </source>
</evidence>
<reference evidence="2" key="1">
    <citation type="submission" date="2021-07" db="EMBL/GenBank/DDBJ databases">
        <authorList>
            <person name="Durling M."/>
        </authorList>
    </citation>
    <scope>NUCLEOTIDE SEQUENCE</scope>
</reference>
<protein>
    <submittedName>
        <fullName evidence="2">Uncharacterized protein</fullName>
    </submittedName>
</protein>
<dbReference type="EMBL" id="CAJVRM010000049">
    <property type="protein sequence ID" value="CAG8972600.1"/>
    <property type="molecule type" value="Genomic_DNA"/>
</dbReference>
<evidence type="ECO:0000313" key="2">
    <source>
        <dbReference type="EMBL" id="CAG8972600.1"/>
    </source>
</evidence>